<feature type="domain" description="HTH araC/xylS-type" evidence="4">
    <location>
        <begin position="162"/>
        <end position="250"/>
    </location>
</feature>
<evidence type="ECO:0000259" key="4">
    <source>
        <dbReference type="PROSITE" id="PS01124"/>
    </source>
</evidence>
<sequence length="261" mass="28506">MGDHAAYRVDVRRGSADRQATPDADLIRLVFVAAGGMSLTPKNPDEPPIRLLAGEALYALTSISAHVEWPVNSTLYVISVPYRRLTEAGMHLDAIAGKIEAPISVLHPVMRFVEGVTAVDHPEDRFSQFVVQDLLASQLVAVMLASKHSDEAQPRLPVSLYQRALRLMIAHSADPEFTPTRLAKDLCASLRNLQRAFTREGTTVAGTLRSLRVDAARQLMSSPEGHSNSLESIAKQVAFTSRAALQRALQATDQTPEFDAM</sequence>
<dbReference type="EMBL" id="CP018135">
    <property type="protein sequence ID" value="APF40969.1"/>
    <property type="molecule type" value="Genomic_DNA"/>
</dbReference>
<dbReference type="AlphaFoldDB" id="A0A1L2ZPC4"/>
<keyword evidence="1" id="KW-0805">Transcription regulation</keyword>
<dbReference type="PROSITE" id="PS01124">
    <property type="entry name" value="HTH_ARAC_FAMILY_2"/>
    <property type="match status" value="1"/>
</dbReference>
<evidence type="ECO:0000256" key="1">
    <source>
        <dbReference type="ARBA" id="ARBA00023015"/>
    </source>
</evidence>
<dbReference type="GO" id="GO:0043565">
    <property type="term" value="F:sequence-specific DNA binding"/>
    <property type="evidence" value="ECO:0007669"/>
    <property type="project" value="InterPro"/>
</dbReference>
<evidence type="ECO:0000256" key="2">
    <source>
        <dbReference type="ARBA" id="ARBA00023125"/>
    </source>
</evidence>
<keyword evidence="2" id="KW-0238">DNA-binding</keyword>
<dbReference type="STRING" id="556325.BHE16_08075"/>
<dbReference type="KEGG" id="nae:BHE16_08075"/>
<evidence type="ECO:0000313" key="6">
    <source>
        <dbReference type="Proteomes" id="UP000183530"/>
    </source>
</evidence>
<dbReference type="Gene3D" id="1.10.10.60">
    <property type="entry name" value="Homeodomain-like"/>
    <property type="match status" value="1"/>
</dbReference>
<keyword evidence="6" id="KW-1185">Reference proteome</keyword>
<accession>A0A1L2ZPC4</accession>
<dbReference type="RefSeq" id="WP_071894445.1">
    <property type="nucleotide sequence ID" value="NZ_CP018135.1"/>
</dbReference>
<reference evidence="5 6" key="1">
    <citation type="submission" date="2016-11" db="EMBL/GenBank/DDBJ databases">
        <title>Genome sequencing of Zhihengliuella aestuarii B18 antagonistic to Plasmodiophora brassicae.</title>
        <authorList>
            <person name="Luo Y."/>
        </authorList>
    </citation>
    <scope>NUCLEOTIDE SEQUENCE [LARGE SCALE GENOMIC DNA]</scope>
    <source>
        <strain evidence="5 6">B18</strain>
    </source>
</reference>
<organism evidence="5 6">
    <name type="scientific">Neomicrococcus aestuarii</name>
    <dbReference type="NCBI Taxonomy" id="556325"/>
    <lineage>
        <taxon>Bacteria</taxon>
        <taxon>Bacillati</taxon>
        <taxon>Actinomycetota</taxon>
        <taxon>Actinomycetes</taxon>
        <taxon>Micrococcales</taxon>
        <taxon>Micrococcaceae</taxon>
        <taxon>Neomicrococcus</taxon>
    </lineage>
</organism>
<proteinExistence type="predicted"/>
<dbReference type="Proteomes" id="UP000183530">
    <property type="component" value="Chromosome"/>
</dbReference>
<evidence type="ECO:0000256" key="3">
    <source>
        <dbReference type="ARBA" id="ARBA00023163"/>
    </source>
</evidence>
<dbReference type="GO" id="GO:0003700">
    <property type="term" value="F:DNA-binding transcription factor activity"/>
    <property type="evidence" value="ECO:0007669"/>
    <property type="project" value="InterPro"/>
</dbReference>
<keyword evidence="3" id="KW-0804">Transcription</keyword>
<dbReference type="PANTHER" id="PTHR46796">
    <property type="entry name" value="HTH-TYPE TRANSCRIPTIONAL ACTIVATOR RHAS-RELATED"/>
    <property type="match status" value="1"/>
</dbReference>
<dbReference type="Pfam" id="PF12833">
    <property type="entry name" value="HTH_18"/>
    <property type="match status" value="1"/>
</dbReference>
<gene>
    <name evidence="5" type="ORF">BHE16_08075</name>
</gene>
<evidence type="ECO:0000313" key="5">
    <source>
        <dbReference type="EMBL" id="APF40969.1"/>
    </source>
</evidence>
<dbReference type="InterPro" id="IPR018060">
    <property type="entry name" value="HTH_AraC"/>
</dbReference>
<dbReference type="InterPro" id="IPR050204">
    <property type="entry name" value="AraC_XylS_family_regulators"/>
</dbReference>
<name>A0A1L2ZPC4_9MICC</name>
<protein>
    <recommendedName>
        <fullName evidence="4">HTH araC/xylS-type domain-containing protein</fullName>
    </recommendedName>
</protein>
<dbReference type="SMART" id="SM00342">
    <property type="entry name" value="HTH_ARAC"/>
    <property type="match status" value="1"/>
</dbReference>